<keyword evidence="2" id="KW-1185">Reference proteome</keyword>
<dbReference type="Proteomes" id="UP001218218">
    <property type="component" value="Unassembled WGS sequence"/>
</dbReference>
<reference evidence="1" key="1">
    <citation type="submission" date="2023-03" db="EMBL/GenBank/DDBJ databases">
        <title>Massive genome expansion in bonnet fungi (Mycena s.s.) driven by repeated elements and novel gene families across ecological guilds.</title>
        <authorList>
            <consortium name="Lawrence Berkeley National Laboratory"/>
            <person name="Harder C.B."/>
            <person name="Miyauchi S."/>
            <person name="Viragh M."/>
            <person name="Kuo A."/>
            <person name="Thoen E."/>
            <person name="Andreopoulos B."/>
            <person name="Lu D."/>
            <person name="Skrede I."/>
            <person name="Drula E."/>
            <person name="Henrissat B."/>
            <person name="Morin E."/>
            <person name="Kohler A."/>
            <person name="Barry K."/>
            <person name="LaButti K."/>
            <person name="Morin E."/>
            <person name="Salamov A."/>
            <person name="Lipzen A."/>
            <person name="Mereny Z."/>
            <person name="Hegedus B."/>
            <person name="Baldrian P."/>
            <person name="Stursova M."/>
            <person name="Weitz H."/>
            <person name="Taylor A."/>
            <person name="Grigoriev I.V."/>
            <person name="Nagy L.G."/>
            <person name="Martin F."/>
            <person name="Kauserud H."/>
        </authorList>
    </citation>
    <scope>NUCLEOTIDE SEQUENCE</scope>
    <source>
        <strain evidence="1">CBHHK002</strain>
    </source>
</reference>
<comment type="caution">
    <text evidence="1">The sequence shown here is derived from an EMBL/GenBank/DDBJ whole genome shotgun (WGS) entry which is preliminary data.</text>
</comment>
<feature type="non-terminal residue" evidence="1">
    <location>
        <position position="1"/>
    </location>
</feature>
<organism evidence="1 2">
    <name type="scientific">Mycena albidolilacea</name>
    <dbReference type="NCBI Taxonomy" id="1033008"/>
    <lineage>
        <taxon>Eukaryota</taxon>
        <taxon>Fungi</taxon>
        <taxon>Dikarya</taxon>
        <taxon>Basidiomycota</taxon>
        <taxon>Agaricomycotina</taxon>
        <taxon>Agaricomycetes</taxon>
        <taxon>Agaricomycetidae</taxon>
        <taxon>Agaricales</taxon>
        <taxon>Marasmiineae</taxon>
        <taxon>Mycenaceae</taxon>
        <taxon>Mycena</taxon>
    </lineage>
</organism>
<sequence>RLAALEAQIRGFERSLSALRAEQDLVQERLDAYKYLILTLPPEIPSEIFIHFLPPCPDAPLMTGLDSPTNLTQICSQWRQIALTNPALW</sequence>
<protein>
    <recommendedName>
        <fullName evidence="3">F-box domain-containing protein</fullName>
    </recommendedName>
</protein>
<evidence type="ECO:0000313" key="2">
    <source>
        <dbReference type="Proteomes" id="UP001218218"/>
    </source>
</evidence>
<proteinExistence type="predicted"/>
<accession>A0AAD7AGT9</accession>
<evidence type="ECO:0000313" key="1">
    <source>
        <dbReference type="EMBL" id="KAJ7358337.1"/>
    </source>
</evidence>
<dbReference type="EMBL" id="JARIHO010000007">
    <property type="protein sequence ID" value="KAJ7358337.1"/>
    <property type="molecule type" value="Genomic_DNA"/>
</dbReference>
<dbReference type="AlphaFoldDB" id="A0AAD7AGT9"/>
<feature type="non-terminal residue" evidence="1">
    <location>
        <position position="89"/>
    </location>
</feature>
<name>A0AAD7AGT9_9AGAR</name>
<gene>
    <name evidence="1" type="ORF">DFH08DRAFT_665308</name>
</gene>
<evidence type="ECO:0008006" key="3">
    <source>
        <dbReference type="Google" id="ProtNLM"/>
    </source>
</evidence>